<dbReference type="SUPFAM" id="SSF55785">
    <property type="entry name" value="PYP-like sensor domain (PAS domain)"/>
    <property type="match status" value="3"/>
</dbReference>
<evidence type="ECO:0000313" key="3">
    <source>
        <dbReference type="Proteomes" id="UP000199328"/>
    </source>
</evidence>
<keyword evidence="3" id="KW-1185">Reference proteome</keyword>
<evidence type="ECO:0000259" key="1">
    <source>
        <dbReference type="SMART" id="SM00091"/>
    </source>
</evidence>
<dbReference type="EMBL" id="FNFV01000001">
    <property type="protein sequence ID" value="SDJ99153.1"/>
    <property type="molecule type" value="Genomic_DNA"/>
</dbReference>
<feature type="domain" description="PAS" evidence="1">
    <location>
        <begin position="400"/>
        <end position="468"/>
    </location>
</feature>
<dbReference type="Gene3D" id="3.30.450.20">
    <property type="entry name" value="PAS domain"/>
    <property type="match status" value="1"/>
</dbReference>
<organism evidence="2 3">
    <name type="scientific">Meinhardsimonia xiamenensis</name>
    <dbReference type="NCBI Taxonomy" id="990712"/>
    <lineage>
        <taxon>Bacteria</taxon>
        <taxon>Pseudomonadati</taxon>
        <taxon>Pseudomonadota</taxon>
        <taxon>Alphaproteobacteria</taxon>
        <taxon>Rhodobacterales</taxon>
        <taxon>Paracoccaceae</taxon>
        <taxon>Meinhardsimonia</taxon>
    </lineage>
</organism>
<feature type="domain" description="PAS" evidence="1">
    <location>
        <begin position="270"/>
        <end position="337"/>
    </location>
</feature>
<feature type="domain" description="PAS" evidence="1">
    <location>
        <begin position="158"/>
        <end position="220"/>
    </location>
</feature>
<dbReference type="Proteomes" id="UP000199328">
    <property type="component" value="Unassembled WGS sequence"/>
</dbReference>
<dbReference type="STRING" id="990712.SAMN05216257_101227"/>
<reference evidence="3" key="1">
    <citation type="submission" date="2016-10" db="EMBL/GenBank/DDBJ databases">
        <authorList>
            <person name="Varghese N."/>
            <person name="Submissions S."/>
        </authorList>
    </citation>
    <scope>NUCLEOTIDE SEQUENCE [LARGE SCALE GENOMIC DNA]</scope>
    <source>
        <strain evidence="3">CGMCC 1.10789</strain>
    </source>
</reference>
<name>A0A1G8Y900_9RHOB</name>
<dbReference type="InterPro" id="IPR000014">
    <property type="entry name" value="PAS"/>
</dbReference>
<dbReference type="SMART" id="SM00091">
    <property type="entry name" value="PAS"/>
    <property type="match status" value="3"/>
</dbReference>
<dbReference type="InterPro" id="IPR035965">
    <property type="entry name" value="PAS-like_dom_sf"/>
</dbReference>
<dbReference type="RefSeq" id="WP_092497336.1">
    <property type="nucleotide sequence ID" value="NZ_FNFV01000001.1"/>
</dbReference>
<dbReference type="OrthoDB" id="9797304at2"/>
<proteinExistence type="predicted"/>
<dbReference type="Pfam" id="PF13188">
    <property type="entry name" value="PAS_8"/>
    <property type="match status" value="2"/>
</dbReference>
<accession>A0A1G8Y900</accession>
<sequence>MDWGLAGQIATLLAGGALASSAIALGTLRLAGPERGKLSAGNAPAAGSEAEGAVFLLRGEELLDATAAGRLILSRHPGAGSDLQRLLGALSPRFPTLGARLAELSERRRFDLAAADGSAWLEAEWSDGVARLRLVELHRGARRGPTGAMGAALLAELDELRTVARHTPVPIWRTTADGRISWANAAYLDLAERMSEAPGAACWPPPVLFEGLGPAATLAKGQRHPLTEAGTGRQFWYRCSAVELADGALYTALPEDRAVAAERSLSKFVQTMSNTFAALTVGLAIFDGRRVLSLFNPALAELTGLPVEFLAGRPTLHAFLDRLRDHRMTPEPRDYRSWRRNIAELEAAARDGAYSEIWPLVDGRTFRVDGRPHHDGAIALVFEDISSEVSLTRRFRAEIETGQAVIDSLDEAIAVFSAAGIMTLANRAYARLWGSDPLATLKGDITLLDATRTWNMACVPTPVWGDVRDFAAGLGERSAWSAEVRLRDGRRLQCRFEPIQGGAMLAGFRELDAAVEASPPRAALEGIEAGGVASRRA</sequence>
<dbReference type="Pfam" id="PF12860">
    <property type="entry name" value="PAS_7"/>
    <property type="match status" value="1"/>
</dbReference>
<dbReference type="AlphaFoldDB" id="A0A1G8Y900"/>
<gene>
    <name evidence="2" type="ORF">SAMN05216257_101227</name>
</gene>
<protein>
    <submittedName>
        <fullName evidence="2">PAS domain-containing protein</fullName>
    </submittedName>
</protein>
<evidence type="ECO:0000313" key="2">
    <source>
        <dbReference type="EMBL" id="SDJ99153.1"/>
    </source>
</evidence>